<gene>
    <name evidence="2" type="ORF">GCM10023213_29700</name>
</gene>
<reference evidence="3" key="1">
    <citation type="journal article" date="2019" name="Int. J. Syst. Evol. Microbiol.">
        <title>The Global Catalogue of Microorganisms (GCM) 10K type strain sequencing project: providing services to taxonomists for standard genome sequencing and annotation.</title>
        <authorList>
            <consortium name="The Broad Institute Genomics Platform"/>
            <consortium name="The Broad Institute Genome Sequencing Center for Infectious Disease"/>
            <person name="Wu L."/>
            <person name="Ma J."/>
        </authorList>
    </citation>
    <scope>NUCLEOTIDE SEQUENCE [LARGE SCALE GENOMIC DNA]</scope>
    <source>
        <strain evidence="3">JCM 18053</strain>
    </source>
</reference>
<feature type="transmembrane region" description="Helical" evidence="1">
    <location>
        <begin position="25"/>
        <end position="46"/>
    </location>
</feature>
<evidence type="ECO:0000313" key="2">
    <source>
        <dbReference type="EMBL" id="GAA5142913.1"/>
    </source>
</evidence>
<keyword evidence="1" id="KW-0812">Transmembrane</keyword>
<dbReference type="Proteomes" id="UP001499852">
    <property type="component" value="Unassembled WGS sequence"/>
</dbReference>
<accession>A0ABP9P9I3</accession>
<proteinExistence type="predicted"/>
<keyword evidence="1" id="KW-1133">Transmembrane helix</keyword>
<comment type="caution">
    <text evidence="2">The sequence shown here is derived from an EMBL/GenBank/DDBJ whole genome shotgun (WGS) entry which is preliminary data.</text>
</comment>
<evidence type="ECO:0000313" key="3">
    <source>
        <dbReference type="Proteomes" id="UP001499852"/>
    </source>
</evidence>
<keyword evidence="3" id="KW-1185">Reference proteome</keyword>
<dbReference type="RefSeq" id="WP_345737154.1">
    <property type="nucleotide sequence ID" value="NZ_BAABIA010000005.1"/>
</dbReference>
<evidence type="ECO:0000256" key="1">
    <source>
        <dbReference type="SAM" id="Phobius"/>
    </source>
</evidence>
<sequence length="78" mass="8671">MVLLLGATLTSCTTAYDAYGRPQQVVTPEGAVLGAAAAGLLAYSLANNNNNRHYDRRYNGHYRRSSYRSSGYHRGHWH</sequence>
<organism evidence="2 3">
    <name type="scientific">Prosthecobacter algae</name>
    <dbReference type="NCBI Taxonomy" id="1144682"/>
    <lineage>
        <taxon>Bacteria</taxon>
        <taxon>Pseudomonadati</taxon>
        <taxon>Verrucomicrobiota</taxon>
        <taxon>Verrucomicrobiia</taxon>
        <taxon>Verrucomicrobiales</taxon>
        <taxon>Verrucomicrobiaceae</taxon>
        <taxon>Prosthecobacter</taxon>
    </lineage>
</organism>
<dbReference type="EMBL" id="BAABIA010000005">
    <property type="protein sequence ID" value="GAA5142913.1"/>
    <property type="molecule type" value="Genomic_DNA"/>
</dbReference>
<keyword evidence="1" id="KW-0472">Membrane</keyword>
<name>A0ABP9P9I3_9BACT</name>
<protein>
    <submittedName>
        <fullName evidence="2">Uncharacterized protein</fullName>
    </submittedName>
</protein>